<dbReference type="UniPathway" id="UPA00958"/>
<evidence type="ECO:0000256" key="2">
    <source>
        <dbReference type="ARBA" id="ARBA00004713"/>
    </source>
</evidence>
<proteinExistence type="predicted"/>
<gene>
    <name evidence="12" type="ORF">D5366_02860</name>
</gene>
<sequence length="621" mass="68717">MTFTARVIHLWLGFCLRTTRWQITGTPTRRAALTRSNTGQVIAFWHRHLALAPALWLWARSKEPSLKMHVFISRNKDGRLIADAVRPWGVTALHGSTARRGKDKGGAAALRSALKILNAGHLVAITPDGPRGPAEHVQPGAEALSRIAKCPLTPVGMAASGIRLPSWDRLILPIPFGRGFINPGPPLVKADAATLRDALLDANKDAETQYAQTRRTPIEILWAGIGTALAPALTVMTRTRLRRGKELPNRVRERMGLSPTLPYARPPLWIHAASVGETLCARPLLDALLATDPALPILFTTATVTGGAILAQHPAFGTRITHQFIPHDVPRWTKRFLDRWTPSGAVFVESELWPGIVTELSRRHIPIMVVNGRLSDRSARRWQRWQRFTRSLFSRLEWVAARGEEDAAHFKTLGVRKVYNHGDLKRDAAPLPYDHAEFLRLRDLIGERPVFVAASTHAGEEEIILQAAERARATRPDLLTILVPRHPNRGAELSKRFALPSRQNGQDPDAKMPVFMADTLGELGLFYRLASMCFVGHSLLPPGGGHNPFEPLRLGVPTATGPHMGNWREAVKQLSHSLHIVANTDSLAQWLVAVETFPTGPLPETRLVHALTTTILETLER</sequence>
<evidence type="ECO:0000256" key="9">
    <source>
        <dbReference type="PIRSR" id="PIRSR639901-2"/>
    </source>
</evidence>
<evidence type="ECO:0000256" key="1">
    <source>
        <dbReference type="ARBA" id="ARBA00003394"/>
    </source>
</evidence>
<feature type="domain" description="3-deoxy-D-manno-octulosonic-acid transferase N-terminal" evidence="11">
    <location>
        <begin position="250"/>
        <end position="427"/>
    </location>
</feature>
<comment type="pathway">
    <text evidence="2">Bacterial outer membrane biogenesis; LPS core biosynthesis.</text>
</comment>
<evidence type="ECO:0000259" key="10">
    <source>
        <dbReference type="Pfam" id="PF04028"/>
    </source>
</evidence>
<feature type="active site" description="Proton acceptor" evidence="8">
    <location>
        <position position="277"/>
    </location>
</feature>
<dbReference type="GO" id="GO:0009245">
    <property type="term" value="P:lipid A biosynthetic process"/>
    <property type="evidence" value="ECO:0007669"/>
    <property type="project" value="TreeGrafter"/>
</dbReference>
<evidence type="ECO:0000313" key="12">
    <source>
        <dbReference type="EMBL" id="QDH25795.1"/>
    </source>
</evidence>
<evidence type="ECO:0000256" key="8">
    <source>
        <dbReference type="PIRSR" id="PIRSR639901-1"/>
    </source>
</evidence>
<name>A0A4Y6VBN9_9PROT</name>
<dbReference type="KEGG" id="ntn:D5366_02860"/>
<feature type="site" description="Transition state stabilizer" evidence="9">
    <location>
        <position position="349"/>
    </location>
</feature>
<dbReference type="Pfam" id="PF04413">
    <property type="entry name" value="Glycos_transf_N"/>
    <property type="match status" value="1"/>
</dbReference>
<dbReference type="GO" id="GO:0009244">
    <property type="term" value="P:lipopolysaccharide core region biosynthetic process"/>
    <property type="evidence" value="ECO:0007669"/>
    <property type="project" value="UniProtKB-UniPathway"/>
</dbReference>
<dbReference type="InterPro" id="IPR007172">
    <property type="entry name" value="DUF374"/>
</dbReference>
<dbReference type="Proteomes" id="UP000317214">
    <property type="component" value="Chromosome"/>
</dbReference>
<dbReference type="SUPFAM" id="SSF53756">
    <property type="entry name" value="UDP-Glycosyltransferase/glycogen phosphorylase"/>
    <property type="match status" value="1"/>
</dbReference>
<evidence type="ECO:0000259" key="11">
    <source>
        <dbReference type="Pfam" id="PF04413"/>
    </source>
</evidence>
<dbReference type="GO" id="GO:0005886">
    <property type="term" value="C:plasma membrane"/>
    <property type="evidence" value="ECO:0007669"/>
    <property type="project" value="TreeGrafter"/>
</dbReference>
<dbReference type="EC" id="2.4.99.12" evidence="3"/>
<dbReference type="RefSeq" id="WP_141492216.1">
    <property type="nucleotide sequence ID" value="NZ_CP032485.1"/>
</dbReference>
<organism evidence="12 13">
    <name type="scientific">Neokomagataea tanensis</name>
    <dbReference type="NCBI Taxonomy" id="661191"/>
    <lineage>
        <taxon>Bacteria</taxon>
        <taxon>Pseudomonadati</taxon>
        <taxon>Pseudomonadota</taxon>
        <taxon>Alphaproteobacteria</taxon>
        <taxon>Acetobacterales</taxon>
        <taxon>Acetobacteraceae</taxon>
        <taxon>Neokomagataea</taxon>
    </lineage>
</organism>
<dbReference type="EMBL" id="CP032485">
    <property type="protein sequence ID" value="QDH25795.1"/>
    <property type="molecule type" value="Genomic_DNA"/>
</dbReference>
<dbReference type="OrthoDB" id="9789797at2"/>
<dbReference type="InterPro" id="IPR038107">
    <property type="entry name" value="Glycos_transf_N_sf"/>
</dbReference>
<evidence type="ECO:0000256" key="5">
    <source>
        <dbReference type="ARBA" id="ARBA00022679"/>
    </source>
</evidence>
<dbReference type="InterPro" id="IPR007507">
    <property type="entry name" value="Glycos_transf_N"/>
</dbReference>
<protein>
    <recommendedName>
        <fullName evidence="4">3-deoxy-D-manno-octulosonic acid transferase</fullName>
        <ecNumber evidence="3">2.4.99.12</ecNumber>
    </recommendedName>
    <alternativeName>
        <fullName evidence="6">Lipid IV(A) 3-deoxy-D-manno-octulosonic acid transferase</fullName>
    </alternativeName>
</protein>
<keyword evidence="13" id="KW-1185">Reference proteome</keyword>
<dbReference type="Gene3D" id="3.40.50.11720">
    <property type="entry name" value="3-Deoxy-D-manno-octulosonic-acid transferase, N-terminal domain"/>
    <property type="match status" value="1"/>
</dbReference>
<dbReference type="Pfam" id="PF04028">
    <property type="entry name" value="DUF374"/>
    <property type="match status" value="1"/>
</dbReference>
<dbReference type="CDD" id="cd07983">
    <property type="entry name" value="LPLAT_DUF374-like"/>
    <property type="match status" value="1"/>
</dbReference>
<comment type="catalytic activity">
    <reaction evidence="7">
        <text>lipid IVA (E. coli) + CMP-3-deoxy-beta-D-manno-octulosonate = alpha-Kdo-(2-&gt;6)-lipid IVA (E. coli) + CMP + H(+)</text>
        <dbReference type="Rhea" id="RHEA:28066"/>
        <dbReference type="ChEBI" id="CHEBI:15378"/>
        <dbReference type="ChEBI" id="CHEBI:58603"/>
        <dbReference type="ChEBI" id="CHEBI:60364"/>
        <dbReference type="ChEBI" id="CHEBI:60377"/>
        <dbReference type="ChEBI" id="CHEBI:85987"/>
        <dbReference type="EC" id="2.4.99.12"/>
    </reaction>
</comment>
<dbReference type="PANTHER" id="PTHR42755:SF1">
    <property type="entry name" value="3-DEOXY-D-MANNO-OCTULOSONIC ACID TRANSFERASE, MITOCHONDRIAL-RELATED"/>
    <property type="match status" value="1"/>
</dbReference>
<dbReference type="InterPro" id="IPR039901">
    <property type="entry name" value="Kdotransferase"/>
</dbReference>
<reference evidence="12 13" key="1">
    <citation type="submission" date="2018-09" db="EMBL/GenBank/DDBJ databases">
        <title>The complete genome sequence of Neokomagataea tanensis NBRC 106556(T).</title>
        <authorList>
            <person name="Chua K.-O."/>
            <person name="See-Too W.-S."/>
            <person name="Hong K.-W."/>
            <person name="Yin W.-F."/>
            <person name="Chan K.-G."/>
        </authorList>
    </citation>
    <scope>NUCLEOTIDE SEQUENCE [LARGE SCALE GENOMIC DNA]</scope>
    <source>
        <strain evidence="13">AH13 \ NBRC 106556</strain>
    </source>
</reference>
<dbReference type="GO" id="GO:0043842">
    <property type="term" value="F:Kdo transferase activity"/>
    <property type="evidence" value="ECO:0007669"/>
    <property type="project" value="UniProtKB-EC"/>
</dbReference>
<evidence type="ECO:0000256" key="7">
    <source>
        <dbReference type="ARBA" id="ARBA00049183"/>
    </source>
</evidence>
<comment type="function">
    <text evidence="1">Involved in lipopolysaccharide (LPS) biosynthesis. Catalyzes the transfer of 3-deoxy-D-manno-octulosonate (Kdo) residue(s) from CMP-Kdo to lipid IV(A), the tetraacyldisaccharide-1,4'-bisphosphate precursor of lipid A.</text>
</comment>
<feature type="site" description="Transition state stabilizer" evidence="9">
    <location>
        <position position="425"/>
    </location>
</feature>
<evidence type="ECO:0000313" key="13">
    <source>
        <dbReference type="Proteomes" id="UP000317214"/>
    </source>
</evidence>
<accession>A0A4Y6VBN9</accession>
<dbReference type="AlphaFoldDB" id="A0A4Y6VBN9"/>
<dbReference type="PANTHER" id="PTHR42755">
    <property type="entry name" value="3-DEOXY-MANNO-OCTULOSONATE CYTIDYLYLTRANSFERASE"/>
    <property type="match status" value="1"/>
</dbReference>
<keyword evidence="5" id="KW-0808">Transferase</keyword>
<feature type="domain" description="DUF374" evidence="10">
    <location>
        <begin position="64"/>
        <end position="134"/>
    </location>
</feature>
<evidence type="ECO:0000256" key="6">
    <source>
        <dbReference type="ARBA" id="ARBA00031445"/>
    </source>
</evidence>
<evidence type="ECO:0000256" key="4">
    <source>
        <dbReference type="ARBA" id="ARBA00019077"/>
    </source>
</evidence>
<evidence type="ECO:0000256" key="3">
    <source>
        <dbReference type="ARBA" id="ARBA00012621"/>
    </source>
</evidence>
<dbReference type="Gene3D" id="3.40.50.2000">
    <property type="entry name" value="Glycogen Phosphorylase B"/>
    <property type="match status" value="1"/>
</dbReference>